<dbReference type="RefSeq" id="WP_072920371.1">
    <property type="nucleotide sequence ID" value="NZ_FRDM01000030.1"/>
</dbReference>
<dbReference type="PANTHER" id="PTHR10509">
    <property type="entry name" value="O-METHYLTRANSFERASE-RELATED"/>
    <property type="match status" value="1"/>
</dbReference>
<evidence type="ECO:0000256" key="2">
    <source>
        <dbReference type="ARBA" id="ARBA00022679"/>
    </source>
</evidence>
<dbReference type="Pfam" id="PF01596">
    <property type="entry name" value="Methyltransf_3"/>
    <property type="match status" value="1"/>
</dbReference>
<evidence type="ECO:0000313" key="4">
    <source>
        <dbReference type="EMBL" id="SHN86505.1"/>
    </source>
</evidence>
<accession>A0A1M7UU87</accession>
<proteinExistence type="predicted"/>
<name>A0A1M7UU87_9ACTN</name>
<dbReference type="InterPro" id="IPR050362">
    <property type="entry name" value="Cation-dep_OMT"/>
</dbReference>
<sequence length="220" mass="24142">MTPRSFLLTPELGDYVRAGSEPPDDVVTDLLAETTALADRGEVPPTYQIAPEQGTFMQLLTRALGARRAIEIGTFTGYSALCVARGLPEDGSLLCLDTSEEWTAVARRYWTRAGLADRIELRLGDAHESLRALPAEPTFDLAFVDADKTGYADYVDQLHPRMTGNGVVLLDNTLRGGRVLDPQSDDDRALVELNAALATDPRWETVLLPLSDGLTMLRRR</sequence>
<dbReference type="InterPro" id="IPR002935">
    <property type="entry name" value="SAM_O-MeTrfase"/>
</dbReference>
<dbReference type="InterPro" id="IPR029063">
    <property type="entry name" value="SAM-dependent_MTases_sf"/>
</dbReference>
<evidence type="ECO:0000256" key="3">
    <source>
        <dbReference type="ARBA" id="ARBA00022691"/>
    </source>
</evidence>
<dbReference type="GO" id="GO:0032259">
    <property type="term" value="P:methylation"/>
    <property type="evidence" value="ECO:0007669"/>
    <property type="project" value="UniProtKB-KW"/>
</dbReference>
<dbReference type="OrthoDB" id="9799672at2"/>
<dbReference type="GO" id="GO:0008171">
    <property type="term" value="F:O-methyltransferase activity"/>
    <property type="evidence" value="ECO:0007669"/>
    <property type="project" value="InterPro"/>
</dbReference>
<dbReference type="EMBL" id="FRDM01000030">
    <property type="protein sequence ID" value="SHN86505.1"/>
    <property type="molecule type" value="Genomic_DNA"/>
</dbReference>
<dbReference type="SUPFAM" id="SSF53335">
    <property type="entry name" value="S-adenosyl-L-methionine-dependent methyltransferases"/>
    <property type="match status" value="1"/>
</dbReference>
<dbReference type="Proteomes" id="UP000184428">
    <property type="component" value="Unassembled WGS sequence"/>
</dbReference>
<keyword evidence="2 4" id="KW-0808">Transferase</keyword>
<protein>
    <submittedName>
        <fullName evidence="4">Caffeoyl-CoA O-methyltransferase</fullName>
    </submittedName>
</protein>
<gene>
    <name evidence="4" type="ORF">SAMN05660350_03942</name>
</gene>
<evidence type="ECO:0000256" key="1">
    <source>
        <dbReference type="ARBA" id="ARBA00022603"/>
    </source>
</evidence>
<keyword evidence="1 4" id="KW-0489">Methyltransferase</keyword>
<dbReference type="Gene3D" id="3.40.50.150">
    <property type="entry name" value="Vaccinia Virus protein VP39"/>
    <property type="match status" value="1"/>
</dbReference>
<dbReference type="PANTHER" id="PTHR10509:SF14">
    <property type="entry name" value="CAFFEOYL-COA O-METHYLTRANSFERASE 3-RELATED"/>
    <property type="match status" value="1"/>
</dbReference>
<dbReference type="PROSITE" id="PS51682">
    <property type="entry name" value="SAM_OMT_I"/>
    <property type="match status" value="1"/>
</dbReference>
<dbReference type="AlphaFoldDB" id="A0A1M7UU87"/>
<reference evidence="4 5" key="1">
    <citation type="submission" date="2016-12" db="EMBL/GenBank/DDBJ databases">
        <authorList>
            <person name="Song W.-J."/>
            <person name="Kurnit D.M."/>
        </authorList>
    </citation>
    <scope>NUCLEOTIDE SEQUENCE [LARGE SCALE GENOMIC DNA]</scope>
    <source>
        <strain evidence="4 5">DSM 43162</strain>
    </source>
</reference>
<organism evidence="4 5">
    <name type="scientific">Geodermatophilus obscurus</name>
    <dbReference type="NCBI Taxonomy" id="1861"/>
    <lineage>
        <taxon>Bacteria</taxon>
        <taxon>Bacillati</taxon>
        <taxon>Actinomycetota</taxon>
        <taxon>Actinomycetes</taxon>
        <taxon>Geodermatophilales</taxon>
        <taxon>Geodermatophilaceae</taxon>
        <taxon>Geodermatophilus</taxon>
    </lineage>
</organism>
<evidence type="ECO:0000313" key="5">
    <source>
        <dbReference type="Proteomes" id="UP000184428"/>
    </source>
</evidence>
<dbReference type="CDD" id="cd02440">
    <property type="entry name" value="AdoMet_MTases"/>
    <property type="match status" value="1"/>
</dbReference>
<dbReference type="GO" id="GO:0008757">
    <property type="term" value="F:S-adenosylmethionine-dependent methyltransferase activity"/>
    <property type="evidence" value="ECO:0007669"/>
    <property type="project" value="TreeGrafter"/>
</dbReference>
<keyword evidence="3" id="KW-0949">S-adenosyl-L-methionine</keyword>